<accession>A0AAU6WRJ2</accession>
<dbReference type="InterPro" id="IPR002934">
    <property type="entry name" value="Polymerase_NTP_transf_dom"/>
</dbReference>
<evidence type="ECO:0000313" key="2">
    <source>
        <dbReference type="EMBL" id="XAO75203.1"/>
    </source>
</evidence>
<proteinExistence type="predicted"/>
<sequence length="165" mass="19070">MENALEIFVNEWKTKNYVTGILLTGSYAIGLENSNSDVDIRLIFNSKQKKSIKGLTTINGYIFSYLGRSSEKTFKSFSKDFLMNNKFEARIFSIGKILYDEKNILEKLIETGKVYLETPFIQKKISKEIVNTNMYSIYSNKTFLESLPETSTFFLTIIIIFSDKQ</sequence>
<dbReference type="Gene3D" id="3.30.460.10">
    <property type="entry name" value="Beta Polymerase, domain 2"/>
    <property type="match status" value="1"/>
</dbReference>
<dbReference type="EMBL" id="CP154834">
    <property type="protein sequence ID" value="XAO75203.1"/>
    <property type="molecule type" value="Genomic_DNA"/>
</dbReference>
<keyword evidence="3" id="KW-1185">Reference proteome</keyword>
<dbReference type="Pfam" id="PF01909">
    <property type="entry name" value="NTP_transf_2"/>
    <property type="match status" value="1"/>
</dbReference>
<organism evidence="2 3">
    <name type="scientific">Chryseobacterium endophyticum</name>
    <dbReference type="NCBI Taxonomy" id="1854762"/>
    <lineage>
        <taxon>Bacteria</taxon>
        <taxon>Pseudomonadati</taxon>
        <taxon>Bacteroidota</taxon>
        <taxon>Flavobacteriia</taxon>
        <taxon>Flavobacteriales</taxon>
        <taxon>Weeksellaceae</taxon>
        <taxon>Chryseobacterium group</taxon>
        <taxon>Chryseobacterium</taxon>
    </lineage>
</organism>
<dbReference type="AlphaFoldDB" id="A0AAU6WRJ2"/>
<evidence type="ECO:0000313" key="3">
    <source>
        <dbReference type="Proteomes" id="UP001463665"/>
    </source>
</evidence>
<gene>
    <name evidence="2" type="ORF">AAFP95_04330</name>
</gene>
<protein>
    <submittedName>
        <fullName evidence="2">Nucleotidyltransferase domain-containing protein</fullName>
    </submittedName>
</protein>
<dbReference type="SUPFAM" id="SSF81301">
    <property type="entry name" value="Nucleotidyltransferase"/>
    <property type="match status" value="1"/>
</dbReference>
<reference evidence="2 3" key="1">
    <citation type="submission" date="2024-04" db="EMBL/GenBank/DDBJ databases">
        <title>Genome sequencing and assembly of rice foliar adapted Chryseobacterium endophyticum OsEnb-ALM-A6.</title>
        <authorList>
            <person name="Kumar S."/>
            <person name="Javed M."/>
            <person name="Chouhan V."/>
            <person name="Charishma K."/>
            <person name="Patel A."/>
            <person name="Kumar M."/>
            <person name="Sahu K.P."/>
            <person name="Kumar A."/>
        </authorList>
    </citation>
    <scope>NUCLEOTIDE SEQUENCE [LARGE SCALE GENOMIC DNA]</scope>
    <source>
        <strain evidence="2 3">OsEnb-ALM-A6</strain>
    </source>
</reference>
<dbReference type="GO" id="GO:0016779">
    <property type="term" value="F:nucleotidyltransferase activity"/>
    <property type="evidence" value="ECO:0007669"/>
    <property type="project" value="InterPro"/>
</dbReference>
<name>A0AAU6WRJ2_9FLAO</name>
<feature type="domain" description="Polymerase nucleotidyl transferase" evidence="1">
    <location>
        <begin position="6"/>
        <end position="74"/>
    </location>
</feature>
<evidence type="ECO:0000259" key="1">
    <source>
        <dbReference type="Pfam" id="PF01909"/>
    </source>
</evidence>
<dbReference type="RefSeq" id="WP_345767011.1">
    <property type="nucleotide sequence ID" value="NZ_CP154834.1"/>
</dbReference>
<dbReference type="Proteomes" id="UP001463665">
    <property type="component" value="Chromosome"/>
</dbReference>
<dbReference type="InterPro" id="IPR043519">
    <property type="entry name" value="NT_sf"/>
</dbReference>